<keyword evidence="2" id="KW-1185">Reference proteome</keyword>
<dbReference type="RefSeq" id="WP_086436450.1">
    <property type="nucleotide sequence ID" value="NZ_FXWG01000001.1"/>
</dbReference>
<organism evidence="1 2">
    <name type="scientific">Altererythrobacter xiamenensis</name>
    <dbReference type="NCBI Taxonomy" id="1316679"/>
    <lineage>
        <taxon>Bacteria</taxon>
        <taxon>Pseudomonadati</taxon>
        <taxon>Pseudomonadota</taxon>
        <taxon>Alphaproteobacteria</taxon>
        <taxon>Sphingomonadales</taxon>
        <taxon>Erythrobacteraceae</taxon>
        <taxon>Altererythrobacter</taxon>
    </lineage>
</organism>
<evidence type="ECO:0000313" key="2">
    <source>
        <dbReference type="Proteomes" id="UP000194420"/>
    </source>
</evidence>
<dbReference type="Proteomes" id="UP000194420">
    <property type="component" value="Unassembled WGS sequence"/>
</dbReference>
<proteinExistence type="predicted"/>
<dbReference type="OrthoDB" id="7450771at2"/>
<name>A0A1Y6EEY4_9SPHN</name>
<accession>A0A1Y6EEY4</accession>
<dbReference type="EMBL" id="FXWG01000001">
    <property type="protein sequence ID" value="SMQ61168.1"/>
    <property type="molecule type" value="Genomic_DNA"/>
</dbReference>
<protein>
    <submittedName>
        <fullName evidence="1">Uncharacterized protein</fullName>
    </submittedName>
</protein>
<sequence>MSMFDQILGAAHDHPTVKNLAEKLGIDSETAEKAIAALTEAHHQDGDTVGLAAKKTGIDESVLASVRDQVGGEGSLAKFMQILDADHDGNPFDDIAGFAGKLFGKS</sequence>
<dbReference type="AlphaFoldDB" id="A0A1Y6EEY4"/>
<gene>
    <name evidence="1" type="ORF">SAMN06297468_0519</name>
</gene>
<reference evidence="2" key="1">
    <citation type="submission" date="2017-04" db="EMBL/GenBank/DDBJ databases">
        <authorList>
            <person name="Varghese N."/>
            <person name="Submissions S."/>
        </authorList>
    </citation>
    <scope>NUCLEOTIDE SEQUENCE [LARGE SCALE GENOMIC DNA]</scope>
</reference>
<evidence type="ECO:0000313" key="1">
    <source>
        <dbReference type="EMBL" id="SMQ61168.1"/>
    </source>
</evidence>